<dbReference type="PANTHER" id="PTHR19957">
    <property type="entry name" value="SYNTAXIN"/>
    <property type="match status" value="1"/>
</dbReference>
<evidence type="ECO:0000256" key="3">
    <source>
        <dbReference type="ARBA" id="ARBA00022448"/>
    </source>
</evidence>
<dbReference type="InterPro" id="IPR006012">
    <property type="entry name" value="Syntaxin/epimorphin_CS"/>
</dbReference>
<dbReference type="EMBL" id="JAGTXO010000020">
    <property type="protein sequence ID" value="KAG8462553.1"/>
    <property type="molecule type" value="Genomic_DNA"/>
</dbReference>
<keyword evidence="5 8" id="KW-1133">Transmembrane helix</keyword>
<dbReference type="GO" id="GO:0048278">
    <property type="term" value="P:vesicle docking"/>
    <property type="evidence" value="ECO:0007669"/>
    <property type="project" value="TreeGrafter"/>
</dbReference>
<dbReference type="Proteomes" id="UP000751190">
    <property type="component" value="Unassembled WGS sequence"/>
</dbReference>
<comment type="caution">
    <text evidence="10">The sequence shown here is derived from an EMBL/GenBank/DDBJ whole genome shotgun (WGS) entry which is preliminary data.</text>
</comment>
<evidence type="ECO:0000256" key="6">
    <source>
        <dbReference type="ARBA" id="ARBA00023136"/>
    </source>
</evidence>
<comment type="similarity">
    <text evidence="2 7">Belongs to the syntaxin family.</text>
</comment>
<dbReference type="PANTHER" id="PTHR19957:SF307">
    <property type="entry name" value="PROTEIN SSO1-RELATED"/>
    <property type="match status" value="1"/>
</dbReference>
<keyword evidence="6 8" id="KW-0472">Membrane</keyword>
<evidence type="ECO:0000313" key="11">
    <source>
        <dbReference type="Proteomes" id="UP000751190"/>
    </source>
</evidence>
<dbReference type="FunFam" id="1.20.58.70:FF:000011">
    <property type="entry name" value="Syntaxin 4"/>
    <property type="match status" value="1"/>
</dbReference>
<evidence type="ECO:0000256" key="7">
    <source>
        <dbReference type="RuleBase" id="RU003858"/>
    </source>
</evidence>
<keyword evidence="11" id="KW-1185">Reference proteome</keyword>
<dbReference type="GO" id="GO:0031201">
    <property type="term" value="C:SNARE complex"/>
    <property type="evidence" value="ECO:0007669"/>
    <property type="project" value="TreeGrafter"/>
</dbReference>
<dbReference type="InterPro" id="IPR000727">
    <property type="entry name" value="T_SNARE_dom"/>
</dbReference>
<dbReference type="GO" id="GO:0006887">
    <property type="term" value="P:exocytosis"/>
    <property type="evidence" value="ECO:0007669"/>
    <property type="project" value="TreeGrafter"/>
</dbReference>
<feature type="domain" description="T-SNARE coiled-coil homology" evidence="9">
    <location>
        <begin position="213"/>
        <end position="275"/>
    </location>
</feature>
<evidence type="ECO:0000256" key="1">
    <source>
        <dbReference type="ARBA" id="ARBA00004211"/>
    </source>
</evidence>
<dbReference type="FunFam" id="1.20.5.110:FF:000008">
    <property type="entry name" value="Syntaxin 132"/>
    <property type="match status" value="1"/>
</dbReference>
<dbReference type="SMART" id="SM00397">
    <property type="entry name" value="t_SNARE"/>
    <property type="match status" value="1"/>
</dbReference>
<evidence type="ECO:0000259" key="9">
    <source>
        <dbReference type="PROSITE" id="PS50192"/>
    </source>
</evidence>
<proteinExistence type="inferred from homology"/>
<dbReference type="Gene3D" id="1.20.5.110">
    <property type="match status" value="1"/>
</dbReference>
<dbReference type="AlphaFoldDB" id="A0A8J5XEQ6"/>
<evidence type="ECO:0000256" key="5">
    <source>
        <dbReference type="ARBA" id="ARBA00022989"/>
    </source>
</evidence>
<dbReference type="GO" id="GO:0005484">
    <property type="term" value="F:SNAP receptor activity"/>
    <property type="evidence" value="ECO:0007669"/>
    <property type="project" value="InterPro"/>
</dbReference>
<accession>A0A8J5XEQ6</accession>
<dbReference type="GO" id="GO:0012505">
    <property type="term" value="C:endomembrane system"/>
    <property type="evidence" value="ECO:0007669"/>
    <property type="project" value="TreeGrafter"/>
</dbReference>
<comment type="subcellular location">
    <subcellularLocation>
        <location evidence="1">Membrane</location>
        <topology evidence="1">Single-pass type IV membrane protein</topology>
    </subcellularLocation>
</comment>
<dbReference type="GO" id="GO:0005886">
    <property type="term" value="C:plasma membrane"/>
    <property type="evidence" value="ECO:0007669"/>
    <property type="project" value="TreeGrafter"/>
</dbReference>
<evidence type="ECO:0000256" key="4">
    <source>
        <dbReference type="ARBA" id="ARBA00022692"/>
    </source>
</evidence>
<evidence type="ECO:0000256" key="2">
    <source>
        <dbReference type="ARBA" id="ARBA00009063"/>
    </source>
</evidence>
<dbReference type="SUPFAM" id="SSF47661">
    <property type="entry name" value="t-snare proteins"/>
    <property type="match status" value="1"/>
</dbReference>
<dbReference type="CDD" id="cd00179">
    <property type="entry name" value="SynN"/>
    <property type="match status" value="1"/>
</dbReference>
<gene>
    <name evidence="10" type="ORF">KFE25_010378</name>
</gene>
<dbReference type="GO" id="GO:0006906">
    <property type="term" value="P:vesicle fusion"/>
    <property type="evidence" value="ECO:0007669"/>
    <property type="project" value="TreeGrafter"/>
</dbReference>
<evidence type="ECO:0000313" key="10">
    <source>
        <dbReference type="EMBL" id="KAG8462553.1"/>
    </source>
</evidence>
<dbReference type="OMA" id="HPRNAPQ"/>
<dbReference type="GO" id="GO:0006886">
    <property type="term" value="P:intracellular protein transport"/>
    <property type="evidence" value="ECO:0007669"/>
    <property type="project" value="InterPro"/>
</dbReference>
<dbReference type="CDD" id="cd15848">
    <property type="entry name" value="SNARE_syntaxin1-like"/>
    <property type="match status" value="1"/>
</dbReference>
<dbReference type="GO" id="GO:0000149">
    <property type="term" value="F:SNARE binding"/>
    <property type="evidence" value="ECO:0007669"/>
    <property type="project" value="TreeGrafter"/>
</dbReference>
<dbReference type="PROSITE" id="PS50192">
    <property type="entry name" value="T_SNARE"/>
    <property type="match status" value="1"/>
</dbReference>
<dbReference type="OrthoDB" id="10255013at2759"/>
<keyword evidence="3" id="KW-0813">Transport</keyword>
<dbReference type="Gene3D" id="1.20.58.70">
    <property type="match status" value="1"/>
</dbReference>
<dbReference type="Pfam" id="PF00804">
    <property type="entry name" value="Syntaxin"/>
    <property type="match status" value="1"/>
</dbReference>
<dbReference type="SMART" id="SM00503">
    <property type="entry name" value="SynN"/>
    <property type="match status" value="1"/>
</dbReference>
<protein>
    <recommendedName>
        <fullName evidence="9">t-SNARE coiled-coil homology domain-containing protein</fullName>
    </recommendedName>
</protein>
<feature type="transmembrane region" description="Helical" evidence="8">
    <location>
        <begin position="286"/>
        <end position="305"/>
    </location>
</feature>
<evidence type="ECO:0000256" key="8">
    <source>
        <dbReference type="SAM" id="Phobius"/>
    </source>
</evidence>
<dbReference type="InterPro" id="IPR010989">
    <property type="entry name" value="SNARE"/>
</dbReference>
<sequence>MNDRLGELRGGGSADHGVGGGYGADIEMGAQLTPGAVSGAQGGAFMSDFFTEISKIKATMAVIRGNIRLIEQHHGQCLTAISVEQGKASNEKLEVLMEATNAAAGEVRNKLKAMDTANKELMRNDPGSSEVRIRCYQHGTLTRKFVDLMSEYQEVQTKYKNKYRERVERQYKIVKPEATRAEIEQVLEGDSQQEVFTQQILQQPGHAAAKSALADIQERHRDIHRLEASIAELHQLFLDMSVLVEAQGELLDQIEYTVSQSVNYTSKAVEELRSANKYQRSYRKKMCCMVGILLILLLVIIIPVLQTRRRDT</sequence>
<dbReference type="Pfam" id="PF05739">
    <property type="entry name" value="SNARE"/>
    <property type="match status" value="1"/>
</dbReference>
<dbReference type="InterPro" id="IPR006011">
    <property type="entry name" value="Syntaxin_N"/>
</dbReference>
<organism evidence="10 11">
    <name type="scientific">Diacronema lutheri</name>
    <name type="common">Unicellular marine alga</name>
    <name type="synonym">Monochrysis lutheri</name>
    <dbReference type="NCBI Taxonomy" id="2081491"/>
    <lineage>
        <taxon>Eukaryota</taxon>
        <taxon>Haptista</taxon>
        <taxon>Haptophyta</taxon>
        <taxon>Pavlovophyceae</taxon>
        <taxon>Pavlovales</taxon>
        <taxon>Pavlovaceae</taxon>
        <taxon>Diacronema</taxon>
    </lineage>
</organism>
<dbReference type="PROSITE" id="PS00914">
    <property type="entry name" value="SYNTAXIN"/>
    <property type="match status" value="1"/>
</dbReference>
<keyword evidence="4 8" id="KW-0812">Transmembrane</keyword>
<dbReference type="InterPro" id="IPR045242">
    <property type="entry name" value="Syntaxin"/>
</dbReference>
<name>A0A8J5XEQ6_DIALT</name>
<reference evidence="10" key="1">
    <citation type="submission" date="2021-05" db="EMBL/GenBank/DDBJ databases">
        <title>The genome of the haptophyte Pavlova lutheri (Diacronema luteri, Pavlovales) - a model for lipid biosynthesis in eukaryotic algae.</title>
        <authorList>
            <person name="Hulatt C.J."/>
            <person name="Posewitz M.C."/>
        </authorList>
    </citation>
    <scope>NUCLEOTIDE SEQUENCE</scope>
    <source>
        <strain evidence="10">NIVA-4/92</strain>
    </source>
</reference>